<dbReference type="OrthoDB" id="5241710at2759"/>
<evidence type="ECO:0000256" key="2">
    <source>
        <dbReference type="SAM" id="Phobius"/>
    </source>
</evidence>
<reference evidence="4" key="1">
    <citation type="journal article" date="2021" name="BMC Genomics">
        <title>Chromosome-level genome assembly and manually-curated proteome of model necrotroph Parastagonospora nodorum Sn15 reveals a genome-wide trove of candidate effector homologs, and redundancy of virulence-related functions within an accessory chromosome.</title>
        <authorList>
            <person name="Bertazzoni S."/>
            <person name="Jones D.A.B."/>
            <person name="Phan H.T."/>
            <person name="Tan K.-C."/>
            <person name="Hane J.K."/>
        </authorList>
    </citation>
    <scope>NUCLEOTIDE SEQUENCE [LARGE SCALE GENOMIC DNA]</scope>
    <source>
        <strain evidence="4">SN15 / ATCC MYA-4574 / FGSC 10173)</strain>
    </source>
</reference>
<evidence type="ECO:0000313" key="3">
    <source>
        <dbReference type="EMBL" id="QRD07125.1"/>
    </source>
</evidence>
<evidence type="ECO:0000313" key="4">
    <source>
        <dbReference type="Proteomes" id="UP000663193"/>
    </source>
</evidence>
<dbReference type="EMBL" id="CP069044">
    <property type="protein sequence ID" value="QRD07125.1"/>
    <property type="molecule type" value="Genomic_DNA"/>
</dbReference>
<gene>
    <name evidence="3" type="ORF">JI435_123260</name>
</gene>
<feature type="transmembrane region" description="Helical" evidence="2">
    <location>
        <begin position="21"/>
        <end position="41"/>
    </location>
</feature>
<feature type="region of interest" description="Disordered" evidence="1">
    <location>
        <begin position="181"/>
        <end position="206"/>
    </location>
</feature>
<protein>
    <recommendedName>
        <fullName evidence="5">MARVEL domain-containing protein</fullName>
    </recommendedName>
</protein>
<keyword evidence="2" id="KW-1133">Transmembrane helix</keyword>
<feature type="transmembrane region" description="Helical" evidence="2">
    <location>
        <begin position="84"/>
        <end position="103"/>
    </location>
</feature>
<evidence type="ECO:0000256" key="1">
    <source>
        <dbReference type="SAM" id="MobiDB-lite"/>
    </source>
</evidence>
<keyword evidence="2" id="KW-0812">Transmembrane</keyword>
<dbReference type="AlphaFoldDB" id="A0A7U2NQU7"/>
<feature type="transmembrane region" description="Helical" evidence="2">
    <location>
        <begin position="115"/>
        <end position="136"/>
    </location>
</feature>
<feature type="compositionally biased region" description="Basic and acidic residues" evidence="1">
    <location>
        <begin position="184"/>
        <end position="200"/>
    </location>
</feature>
<accession>A0A7U2NQU7</accession>
<dbReference type="Proteomes" id="UP000663193">
    <property type="component" value="Chromosome 22"/>
</dbReference>
<feature type="transmembrane region" description="Helical" evidence="2">
    <location>
        <begin position="47"/>
        <end position="64"/>
    </location>
</feature>
<evidence type="ECO:0008006" key="5">
    <source>
        <dbReference type="Google" id="ProtNLM"/>
    </source>
</evidence>
<keyword evidence="4" id="KW-1185">Reference proteome</keyword>
<name>A0A7U2NQU7_PHANO</name>
<proteinExistence type="predicted"/>
<keyword evidence="2" id="KW-0472">Membrane</keyword>
<sequence length="206" mass="21943">MPGPLLNFTIFTKSTPHALRAISLATFVPAFIILLIAGIGLEAANPAIGIIPLFFSSAFSALLLANEKKCGCQASGLTGTPVHLVFDLALGLSLLMFTILGWLSMGSGYADRGFIVLGTYGTNFMAFNFIVHFYFVGLQVQESLNPGQSYPMSCPQCQNSSFSVGNIKLANVTAGLKDGYAPLLDREGEPRTSVEDRAPTEDGEIV</sequence>
<dbReference type="VEuPathDB" id="FungiDB:JI435_123260"/>
<organism evidence="3 4">
    <name type="scientific">Phaeosphaeria nodorum (strain SN15 / ATCC MYA-4574 / FGSC 10173)</name>
    <name type="common">Glume blotch fungus</name>
    <name type="synonym">Parastagonospora nodorum</name>
    <dbReference type="NCBI Taxonomy" id="321614"/>
    <lineage>
        <taxon>Eukaryota</taxon>
        <taxon>Fungi</taxon>
        <taxon>Dikarya</taxon>
        <taxon>Ascomycota</taxon>
        <taxon>Pezizomycotina</taxon>
        <taxon>Dothideomycetes</taxon>
        <taxon>Pleosporomycetidae</taxon>
        <taxon>Pleosporales</taxon>
        <taxon>Pleosporineae</taxon>
        <taxon>Phaeosphaeriaceae</taxon>
        <taxon>Parastagonospora</taxon>
    </lineage>
</organism>